<sequence>MGRGRTADVLIESHDDGKTIAHHTSNGVVTARLLHTDCCPDVPARPRAPAVTSELTDSKPYQTLLGRVAFQD</sequence>
<dbReference type="EMBL" id="PKKI01000028">
    <property type="protein sequence ID" value="PLK20298.1"/>
    <property type="molecule type" value="Genomic_DNA"/>
</dbReference>
<dbReference type="AlphaFoldDB" id="A0A2J4JEF6"/>
<accession>A0A2J4JEF6</accession>
<organism evidence="1 2">
    <name type="scientific">Natronobacterium gregoryi (strain ATCC 43098 / DSM 3393 / CCM 3738 / CIP 104747 / IAM 13177 / JCM 8860 / NBRC 102187 / NCIMB 2189 / SP2)</name>
    <dbReference type="NCBI Taxonomy" id="797304"/>
    <lineage>
        <taxon>Archaea</taxon>
        <taxon>Methanobacteriati</taxon>
        <taxon>Methanobacteriota</taxon>
        <taxon>Stenosarchaea group</taxon>
        <taxon>Halobacteria</taxon>
        <taxon>Halobacteriales</taxon>
        <taxon>Natrialbaceae</taxon>
        <taxon>Natronobacterium</taxon>
    </lineage>
</organism>
<proteinExistence type="predicted"/>
<evidence type="ECO:0000313" key="1">
    <source>
        <dbReference type="EMBL" id="PLK20298.1"/>
    </source>
</evidence>
<comment type="caution">
    <text evidence="1">The sequence shown here is derived from an EMBL/GenBank/DDBJ whole genome shotgun (WGS) entry which is preliminary data.</text>
</comment>
<dbReference type="Proteomes" id="UP000234484">
    <property type="component" value="Unassembled WGS sequence"/>
</dbReference>
<evidence type="ECO:0000313" key="2">
    <source>
        <dbReference type="Proteomes" id="UP000234484"/>
    </source>
</evidence>
<name>A0A2J4JEF6_NATGS</name>
<reference evidence="1 2" key="1">
    <citation type="submission" date="2017-12" db="EMBL/GenBank/DDBJ databases">
        <title>The characterization of oligonucleotides binding to NgAgo.</title>
        <authorList>
            <person name="Jiang L."/>
            <person name="He B."/>
            <person name="Kang J."/>
            <person name="Yu M."/>
            <person name="Li N."/>
            <person name="Fang Y."/>
            <person name="Tang Z."/>
            <person name="Wu P."/>
            <person name="Yao P."/>
            <person name="Huang J."/>
        </authorList>
    </citation>
    <scope>NUCLEOTIDE SEQUENCE [LARGE SCALE GENOMIC DNA]</scope>
    <source>
        <strain evidence="1 2">SP2</strain>
        <tissue evidence="1">Freeze-dried powder thallus</tissue>
    </source>
</reference>
<gene>
    <name evidence="1" type="ORF">CYV19_10050</name>
</gene>
<protein>
    <submittedName>
        <fullName evidence="1">Uncharacterized protein</fullName>
    </submittedName>
</protein>